<dbReference type="RefSeq" id="WP_111267598.1">
    <property type="nucleotide sequence ID" value="NZ_CP029843.1"/>
</dbReference>
<evidence type="ECO:0000256" key="1">
    <source>
        <dbReference type="SAM" id="MobiDB-lite"/>
    </source>
</evidence>
<name>A0A508AMR5_9GAMM</name>
<feature type="region of interest" description="Disordered" evidence="1">
    <location>
        <begin position="156"/>
        <end position="198"/>
    </location>
</feature>
<reference evidence="2 3" key="1">
    <citation type="submission" date="2019-10" db="EMBL/GenBank/DDBJ databases">
        <title>Lysobacter alkalisoli sp. nov., isolated from saline-alkaline soil.</title>
        <authorList>
            <person name="Sun J.-Q."/>
        </authorList>
    </citation>
    <scope>NUCLEOTIDE SEQUENCE [LARGE SCALE GENOMIC DNA]</scope>
    <source>
        <strain evidence="2 3">KCTC 42381</strain>
    </source>
</reference>
<evidence type="ECO:0000313" key="2">
    <source>
        <dbReference type="EMBL" id="KAB8181304.1"/>
    </source>
</evidence>
<dbReference type="Proteomes" id="UP000320431">
    <property type="component" value="Unassembled WGS sequence"/>
</dbReference>
<sequence>MLEFSERYLKRALTEAERETLDSLVASGMSIAPPDPGDTDPVRLVVDAVKSGQQTIDETLSRVREEAANHLARAGAGADSETHALLQVLEKAEDLGALRPSRLQPGQASSNSHVLMTQIADRLANLVKKEVESLFQSRFGALAQQLEQALAALPGASAEPVQATPETPAAEPVPEPAPQAGKSSAKGRKGGSGTGRGS</sequence>
<organism evidence="2 3">
    <name type="scientific">Marilutibacter maris</name>
    <dbReference type="NCBI Taxonomy" id="1605891"/>
    <lineage>
        <taxon>Bacteria</taxon>
        <taxon>Pseudomonadati</taxon>
        <taxon>Pseudomonadota</taxon>
        <taxon>Gammaproteobacteria</taxon>
        <taxon>Lysobacterales</taxon>
        <taxon>Lysobacteraceae</taxon>
        <taxon>Marilutibacter</taxon>
    </lineage>
</organism>
<dbReference type="EMBL" id="VICD02000205">
    <property type="protein sequence ID" value="KAB8181304.1"/>
    <property type="molecule type" value="Genomic_DNA"/>
</dbReference>
<feature type="compositionally biased region" description="Low complexity" evidence="1">
    <location>
        <begin position="156"/>
        <end position="170"/>
    </location>
</feature>
<evidence type="ECO:0000313" key="3">
    <source>
        <dbReference type="Proteomes" id="UP000320431"/>
    </source>
</evidence>
<dbReference type="AlphaFoldDB" id="A0A508AMR5"/>
<protein>
    <submittedName>
        <fullName evidence="2">Uncharacterized protein</fullName>
    </submittedName>
</protein>
<proteinExistence type="predicted"/>
<gene>
    <name evidence="2" type="ORF">FKV24_011685</name>
</gene>
<comment type="caution">
    <text evidence="2">The sequence shown here is derived from an EMBL/GenBank/DDBJ whole genome shotgun (WGS) entry which is preliminary data.</text>
</comment>
<accession>A0A508AMR5</accession>
<dbReference type="OrthoDB" id="6905505at2"/>